<dbReference type="GO" id="GO:0005794">
    <property type="term" value="C:Golgi apparatus"/>
    <property type="evidence" value="ECO:0007669"/>
    <property type="project" value="UniProtKB-SubCell"/>
</dbReference>
<dbReference type="AlphaFoldDB" id="A0A6P3Z9E9"/>
<evidence type="ECO:0000256" key="4">
    <source>
        <dbReference type="ARBA" id="ARBA00023329"/>
    </source>
</evidence>
<feature type="region of interest" description="Disordered" evidence="5">
    <location>
        <begin position="278"/>
        <end position="334"/>
    </location>
</feature>
<evidence type="ECO:0000259" key="6">
    <source>
        <dbReference type="PROSITE" id="PS50942"/>
    </source>
</evidence>
<evidence type="ECO:0000313" key="7">
    <source>
        <dbReference type="Proteomes" id="UP001652623"/>
    </source>
</evidence>
<dbReference type="PROSITE" id="PS50942">
    <property type="entry name" value="ENTH"/>
    <property type="match status" value="1"/>
</dbReference>
<evidence type="ECO:0000313" key="8">
    <source>
        <dbReference type="RefSeq" id="XP_015874112.2"/>
    </source>
</evidence>
<dbReference type="GO" id="GO:0005886">
    <property type="term" value="C:plasma membrane"/>
    <property type="evidence" value="ECO:0007669"/>
    <property type="project" value="TreeGrafter"/>
</dbReference>
<dbReference type="SUPFAM" id="SSF48464">
    <property type="entry name" value="ENTH/VHS domain"/>
    <property type="match status" value="1"/>
</dbReference>
<dbReference type="RefSeq" id="XP_015874112.2">
    <property type="nucleotide sequence ID" value="XM_016018626.4"/>
</dbReference>
<dbReference type="InterPro" id="IPR008942">
    <property type="entry name" value="ENTH_VHS"/>
</dbReference>
<dbReference type="GeneID" id="107411108"/>
<evidence type="ECO:0000256" key="1">
    <source>
        <dbReference type="ARBA" id="ARBA00004132"/>
    </source>
</evidence>
<feature type="compositionally biased region" description="Polar residues" evidence="5">
    <location>
        <begin position="322"/>
        <end position="334"/>
    </location>
</feature>
<dbReference type="GO" id="GO:0005768">
    <property type="term" value="C:endosome"/>
    <property type="evidence" value="ECO:0007669"/>
    <property type="project" value="TreeGrafter"/>
</dbReference>
<dbReference type="KEGG" id="zju:107411108"/>
<keyword evidence="3" id="KW-0333">Golgi apparatus</keyword>
<feature type="domain" description="ENTH" evidence="6">
    <location>
        <begin position="36"/>
        <end position="169"/>
    </location>
</feature>
<comment type="subcellular location">
    <subcellularLocation>
        <location evidence="1">Cytoplasmic vesicle</location>
        <location evidence="1">Clathrin-coated vesicle</location>
    </subcellularLocation>
    <subcellularLocation>
        <location evidence="2">Golgi apparatus</location>
    </subcellularLocation>
</comment>
<dbReference type="Gene3D" id="1.25.40.90">
    <property type="match status" value="1"/>
</dbReference>
<dbReference type="Proteomes" id="UP001652623">
    <property type="component" value="Chromosome 10"/>
</dbReference>
<dbReference type="CDD" id="cd03571">
    <property type="entry name" value="ENTH"/>
    <property type="match status" value="1"/>
</dbReference>
<keyword evidence="7" id="KW-1185">Reference proteome</keyword>
<proteinExistence type="predicted"/>
<dbReference type="PANTHER" id="PTHR12276:SF116">
    <property type="entry name" value="ENTH_VHS FAMILY PROTEIN"/>
    <property type="match status" value="1"/>
</dbReference>
<evidence type="ECO:0000256" key="2">
    <source>
        <dbReference type="ARBA" id="ARBA00004555"/>
    </source>
</evidence>
<accession>A0A6P3Z9E9</accession>
<feature type="compositionally biased region" description="Basic and acidic residues" evidence="5">
    <location>
        <begin position="278"/>
        <end position="288"/>
    </location>
</feature>
<dbReference type="GO" id="GO:0005543">
    <property type="term" value="F:phospholipid binding"/>
    <property type="evidence" value="ECO:0007669"/>
    <property type="project" value="TreeGrafter"/>
</dbReference>
<reference evidence="8" key="1">
    <citation type="submission" date="2025-08" db="UniProtKB">
        <authorList>
            <consortium name="RefSeq"/>
        </authorList>
    </citation>
    <scope>IDENTIFICATION</scope>
    <source>
        <tissue evidence="8">Seedling</tissue>
    </source>
</reference>
<dbReference type="PANTHER" id="PTHR12276">
    <property type="entry name" value="EPSIN/ENT-RELATED"/>
    <property type="match status" value="1"/>
</dbReference>
<dbReference type="SMART" id="SM00273">
    <property type="entry name" value="ENTH"/>
    <property type="match status" value="1"/>
</dbReference>
<protein>
    <submittedName>
        <fullName evidence="8">Uncharacterized protein LOC107411108</fullName>
    </submittedName>
</protein>
<evidence type="ECO:0000256" key="5">
    <source>
        <dbReference type="SAM" id="MobiDB-lite"/>
    </source>
</evidence>
<organism evidence="7 8">
    <name type="scientific">Ziziphus jujuba</name>
    <name type="common">Chinese jujube</name>
    <name type="synonym">Ziziphus sativa</name>
    <dbReference type="NCBI Taxonomy" id="326968"/>
    <lineage>
        <taxon>Eukaryota</taxon>
        <taxon>Viridiplantae</taxon>
        <taxon>Streptophyta</taxon>
        <taxon>Embryophyta</taxon>
        <taxon>Tracheophyta</taxon>
        <taxon>Spermatophyta</taxon>
        <taxon>Magnoliopsida</taxon>
        <taxon>eudicotyledons</taxon>
        <taxon>Gunneridae</taxon>
        <taxon>Pentapetalae</taxon>
        <taxon>rosids</taxon>
        <taxon>fabids</taxon>
        <taxon>Rosales</taxon>
        <taxon>Rhamnaceae</taxon>
        <taxon>Paliureae</taxon>
        <taxon>Ziziphus</taxon>
    </lineage>
</organism>
<sequence length="334" mass="38092">MSILSKTNNENNAPFFHEFKKQASFFLKEKIKTARLALTDVTPAQLWTEEASSGNPWSPDTRTLGSISRAAFELDDYTRIVEILHKRLNKFERKNWRVSYNSLIVLEHLLTHGPESVSEEFQGDKDVIKEMESFQYIDENGFNWGLAVRKKSERILKLLQKGPLLKEERDRARKLSRGIQGFGSFCQRSSSTQGVLRETPIVGYGRSNSEFHSHESQENQLLSSKEENLTFKSENSSQSQGKLNLTIEYRTETENSNSLGSFDNHQVAEKTEINFKENLAPKKEETHRWNCTGESNPLLDDKNIETTNGNSTEDDDHPFNETGYQASASLLSAS</sequence>
<keyword evidence="4" id="KW-0968">Cytoplasmic vesicle</keyword>
<dbReference type="GO" id="GO:0030125">
    <property type="term" value="C:clathrin vesicle coat"/>
    <property type="evidence" value="ECO:0007669"/>
    <property type="project" value="TreeGrafter"/>
</dbReference>
<dbReference type="InterPro" id="IPR013809">
    <property type="entry name" value="ENTH"/>
</dbReference>
<dbReference type="GO" id="GO:0006897">
    <property type="term" value="P:endocytosis"/>
    <property type="evidence" value="ECO:0007669"/>
    <property type="project" value="TreeGrafter"/>
</dbReference>
<dbReference type="Pfam" id="PF01417">
    <property type="entry name" value="ENTH"/>
    <property type="match status" value="1"/>
</dbReference>
<evidence type="ECO:0000256" key="3">
    <source>
        <dbReference type="ARBA" id="ARBA00023034"/>
    </source>
</evidence>
<name>A0A6P3Z9E9_ZIZJJ</name>
<gene>
    <name evidence="8" type="primary">LOC107411108</name>
</gene>
<dbReference type="GO" id="GO:0030276">
    <property type="term" value="F:clathrin binding"/>
    <property type="evidence" value="ECO:0007669"/>
    <property type="project" value="TreeGrafter"/>
</dbReference>